<reference evidence="1 2" key="1">
    <citation type="submission" date="2018-10" db="EMBL/GenBank/DDBJ databases">
        <title>Genomic Encyclopedia of Archaeal and Bacterial Type Strains, Phase II (KMG-II): from individual species to whole genera.</title>
        <authorList>
            <person name="Goeker M."/>
        </authorList>
    </citation>
    <scope>NUCLEOTIDE SEQUENCE [LARGE SCALE GENOMIC DNA]</scope>
    <source>
        <strain evidence="1 2">RP-AC37</strain>
    </source>
</reference>
<dbReference type="Gene3D" id="3.10.129.10">
    <property type="entry name" value="Hotdog Thioesterase"/>
    <property type="match status" value="1"/>
</dbReference>
<organism evidence="1 2">
    <name type="scientific">Motilibacter peucedani</name>
    <dbReference type="NCBI Taxonomy" id="598650"/>
    <lineage>
        <taxon>Bacteria</taxon>
        <taxon>Bacillati</taxon>
        <taxon>Actinomycetota</taxon>
        <taxon>Actinomycetes</taxon>
        <taxon>Motilibacterales</taxon>
        <taxon>Motilibacteraceae</taxon>
        <taxon>Motilibacter</taxon>
    </lineage>
</organism>
<dbReference type="AlphaFoldDB" id="A0A420XNN7"/>
<dbReference type="EMBL" id="RBWV01000012">
    <property type="protein sequence ID" value="RKS73798.1"/>
    <property type="molecule type" value="Genomic_DNA"/>
</dbReference>
<dbReference type="Proteomes" id="UP000281955">
    <property type="component" value="Unassembled WGS sequence"/>
</dbReference>
<dbReference type="InterPro" id="IPR050563">
    <property type="entry name" value="4-hydroxybenzoyl-CoA_TE"/>
</dbReference>
<gene>
    <name evidence="1" type="ORF">CLV35_2289</name>
</gene>
<keyword evidence="2" id="KW-1185">Reference proteome</keyword>
<comment type="caution">
    <text evidence="1">The sequence shown here is derived from an EMBL/GenBank/DDBJ whole genome shotgun (WGS) entry which is preliminary data.</text>
</comment>
<sequence length="127" mass="14492">MRWGDMDAYQHVNNVAYLGYLEEARIDLLFRLGAERGLAALRDGLVVARHEIDYLAPLVWHPRGIDVEVWVEKVGGSSFTVGYRVHDDGRTYARARSTLVSYDLAADRQRRLTADERAFFTSFTLDA</sequence>
<dbReference type="PANTHER" id="PTHR31793">
    <property type="entry name" value="4-HYDROXYBENZOYL-COA THIOESTERASE FAMILY MEMBER"/>
    <property type="match status" value="1"/>
</dbReference>
<dbReference type="OrthoDB" id="9799036at2"/>
<dbReference type="InterPro" id="IPR029069">
    <property type="entry name" value="HotDog_dom_sf"/>
</dbReference>
<name>A0A420XNN7_9ACTN</name>
<evidence type="ECO:0000313" key="1">
    <source>
        <dbReference type="EMBL" id="RKS73798.1"/>
    </source>
</evidence>
<dbReference type="Pfam" id="PF13279">
    <property type="entry name" value="4HBT_2"/>
    <property type="match status" value="1"/>
</dbReference>
<protein>
    <submittedName>
        <fullName evidence="1">Acyl-CoA thioester hydrolase</fullName>
    </submittedName>
</protein>
<dbReference type="InParanoid" id="A0A420XNN7"/>
<proteinExistence type="predicted"/>
<evidence type="ECO:0000313" key="2">
    <source>
        <dbReference type="Proteomes" id="UP000281955"/>
    </source>
</evidence>
<accession>A0A420XNN7</accession>
<dbReference type="CDD" id="cd00586">
    <property type="entry name" value="4HBT"/>
    <property type="match status" value="1"/>
</dbReference>
<keyword evidence="1" id="KW-0378">Hydrolase</keyword>
<dbReference type="PANTHER" id="PTHR31793:SF24">
    <property type="entry name" value="LONG-CHAIN ACYL-COA THIOESTERASE FADM"/>
    <property type="match status" value="1"/>
</dbReference>
<dbReference type="SUPFAM" id="SSF54637">
    <property type="entry name" value="Thioesterase/thiol ester dehydrase-isomerase"/>
    <property type="match status" value="1"/>
</dbReference>
<dbReference type="GO" id="GO:0047617">
    <property type="term" value="F:fatty acyl-CoA hydrolase activity"/>
    <property type="evidence" value="ECO:0007669"/>
    <property type="project" value="TreeGrafter"/>
</dbReference>
<dbReference type="FunCoup" id="A0A420XNN7">
    <property type="interactions" value="1"/>
</dbReference>